<gene>
    <name evidence="2" type="ORF">E6O51_13460</name>
</gene>
<keyword evidence="3" id="KW-1185">Reference proteome</keyword>
<name>A0A4S4ALQ0_9RHOO</name>
<comment type="caution">
    <text evidence="2">The sequence shown here is derived from an EMBL/GenBank/DDBJ whole genome shotgun (WGS) entry which is preliminary data.</text>
</comment>
<evidence type="ECO:0008006" key="4">
    <source>
        <dbReference type="Google" id="ProtNLM"/>
    </source>
</evidence>
<organism evidence="2 3">
    <name type="scientific">Pseudothauera rhizosphaerae</name>
    <dbReference type="NCBI Taxonomy" id="2565932"/>
    <lineage>
        <taxon>Bacteria</taxon>
        <taxon>Pseudomonadati</taxon>
        <taxon>Pseudomonadota</taxon>
        <taxon>Betaproteobacteria</taxon>
        <taxon>Rhodocyclales</taxon>
        <taxon>Zoogloeaceae</taxon>
        <taxon>Pseudothauera</taxon>
    </lineage>
</organism>
<sequence length="109" mass="12079">MKPIRRLLCLPFLLCALAAQAQDAAPQPPGDAAPPAAAAEEDKDWRDISAYDFGALADTTRRLELVALAMQVRDFCADRRVPDEFVRERLARFAALSGRAEDCRTLVDY</sequence>
<feature type="chain" id="PRO_5020554541" description="UrcA family protein" evidence="1">
    <location>
        <begin position="22"/>
        <end position="109"/>
    </location>
</feature>
<protein>
    <recommendedName>
        <fullName evidence="4">UrcA family protein</fullName>
    </recommendedName>
</protein>
<dbReference type="RefSeq" id="WP_136385513.1">
    <property type="nucleotide sequence ID" value="NZ_SSOD01000010.1"/>
</dbReference>
<dbReference type="OrthoDB" id="8527883at2"/>
<evidence type="ECO:0000313" key="3">
    <source>
        <dbReference type="Proteomes" id="UP000307956"/>
    </source>
</evidence>
<dbReference type="AlphaFoldDB" id="A0A4S4ALQ0"/>
<proteinExistence type="predicted"/>
<evidence type="ECO:0000313" key="2">
    <source>
        <dbReference type="EMBL" id="THF60479.1"/>
    </source>
</evidence>
<keyword evidence="1" id="KW-0732">Signal</keyword>
<dbReference type="EMBL" id="SSOD01000010">
    <property type="protein sequence ID" value="THF60479.1"/>
    <property type="molecule type" value="Genomic_DNA"/>
</dbReference>
<reference evidence="2 3" key="1">
    <citation type="submission" date="2019-04" db="EMBL/GenBank/DDBJ databases">
        <title>Azoarcus rhizosphaerae sp. nov. isolated from rhizosphere of Ficus religiosa.</title>
        <authorList>
            <person name="Lin S.-Y."/>
            <person name="Hameed A."/>
            <person name="Hsu Y.-H."/>
            <person name="Young C.-C."/>
        </authorList>
    </citation>
    <scope>NUCLEOTIDE SEQUENCE [LARGE SCALE GENOMIC DNA]</scope>
    <source>
        <strain evidence="2 3">CC-YHH848</strain>
    </source>
</reference>
<feature type="signal peptide" evidence="1">
    <location>
        <begin position="1"/>
        <end position="21"/>
    </location>
</feature>
<accession>A0A4S4ALQ0</accession>
<dbReference type="Proteomes" id="UP000307956">
    <property type="component" value="Unassembled WGS sequence"/>
</dbReference>
<evidence type="ECO:0000256" key="1">
    <source>
        <dbReference type="SAM" id="SignalP"/>
    </source>
</evidence>